<evidence type="ECO:0000313" key="1">
    <source>
        <dbReference type="EMBL" id="KAJ6728497.1"/>
    </source>
</evidence>
<accession>A0A9Q0UEH8</accession>
<organism evidence="1 2">
    <name type="scientific">Salix koriyanagi</name>
    <dbReference type="NCBI Taxonomy" id="2511006"/>
    <lineage>
        <taxon>Eukaryota</taxon>
        <taxon>Viridiplantae</taxon>
        <taxon>Streptophyta</taxon>
        <taxon>Embryophyta</taxon>
        <taxon>Tracheophyta</taxon>
        <taxon>Spermatophyta</taxon>
        <taxon>Magnoliopsida</taxon>
        <taxon>eudicotyledons</taxon>
        <taxon>Gunneridae</taxon>
        <taxon>Pentapetalae</taxon>
        <taxon>rosids</taxon>
        <taxon>fabids</taxon>
        <taxon>Malpighiales</taxon>
        <taxon>Salicaceae</taxon>
        <taxon>Saliceae</taxon>
        <taxon>Salix</taxon>
    </lineage>
</organism>
<reference evidence="1" key="2">
    <citation type="journal article" date="2023" name="Int. J. Mol. Sci.">
        <title>De Novo Assembly and Annotation of 11 Diverse Shrub Willow (Salix) Genomes Reveals Novel Gene Organization in Sex-Linked Regions.</title>
        <authorList>
            <person name="Hyden B."/>
            <person name="Feng K."/>
            <person name="Yates T.B."/>
            <person name="Jawdy S."/>
            <person name="Cereghino C."/>
            <person name="Smart L.B."/>
            <person name="Muchero W."/>
        </authorList>
    </citation>
    <scope>NUCLEOTIDE SEQUENCE</scope>
    <source>
        <tissue evidence="1">Shoot tip</tissue>
    </source>
</reference>
<dbReference type="Proteomes" id="UP001151752">
    <property type="component" value="Chromosome 11"/>
</dbReference>
<name>A0A9Q0UEH8_9ROSI</name>
<dbReference type="AlphaFoldDB" id="A0A9Q0UEH8"/>
<sequence>MQRQQRNLKYQILLEQQKKQEPEKRSDIYNLHQHKFQHSRKGQQSFCKNTALHIFTIFCKV</sequence>
<protein>
    <submittedName>
        <fullName evidence="1">Uncharacterized protein</fullName>
    </submittedName>
</protein>
<keyword evidence="2" id="KW-1185">Reference proteome</keyword>
<dbReference type="EMBL" id="JAPFFM010000012">
    <property type="protein sequence ID" value="KAJ6728497.1"/>
    <property type="molecule type" value="Genomic_DNA"/>
</dbReference>
<reference evidence="1" key="1">
    <citation type="submission" date="2022-11" db="EMBL/GenBank/DDBJ databases">
        <authorList>
            <person name="Hyden B.L."/>
            <person name="Feng K."/>
            <person name="Yates T."/>
            <person name="Jawdy S."/>
            <person name="Smart L.B."/>
            <person name="Muchero W."/>
        </authorList>
    </citation>
    <scope>NUCLEOTIDE SEQUENCE</scope>
    <source>
        <tissue evidence="1">Shoot tip</tissue>
    </source>
</reference>
<evidence type="ECO:0000313" key="2">
    <source>
        <dbReference type="Proteomes" id="UP001151752"/>
    </source>
</evidence>
<proteinExistence type="predicted"/>
<comment type="caution">
    <text evidence="1">The sequence shown here is derived from an EMBL/GenBank/DDBJ whole genome shotgun (WGS) entry which is preliminary data.</text>
</comment>
<gene>
    <name evidence="1" type="ORF">OIU74_006534</name>
</gene>